<sequence>KDQSGKYLIKLHGTIDDVRTLVFSRSEYIRMAFGSAVYSAFLETLLLNYTFLFIGFSMDDPAISSLMEMYALRYPRARPHYVISPAGLEPNIIEINKRLRKLVVIGYDSSDNHTKLPSVLGELAGLIRPKRKEIAAEFLLP</sequence>
<evidence type="ECO:0000313" key="3">
    <source>
        <dbReference type="Proteomes" id="UP000307092"/>
    </source>
</evidence>
<dbReference type="Proteomes" id="UP000307092">
    <property type="component" value="Unassembled WGS sequence"/>
</dbReference>
<organism evidence="2 3">
    <name type="scientific">Neisseria gonorrhoeae</name>
    <dbReference type="NCBI Taxonomy" id="485"/>
    <lineage>
        <taxon>Bacteria</taxon>
        <taxon>Pseudomonadati</taxon>
        <taxon>Pseudomonadota</taxon>
        <taxon>Betaproteobacteria</taxon>
        <taxon>Neisseriales</taxon>
        <taxon>Neisseriaceae</taxon>
        <taxon>Neisseria</taxon>
    </lineage>
</organism>
<dbReference type="Pfam" id="PF13289">
    <property type="entry name" value="SIR2_2"/>
    <property type="match status" value="1"/>
</dbReference>
<keyword evidence="1" id="KW-1133">Transmembrane helix</keyword>
<keyword evidence="1" id="KW-0812">Transmembrane</keyword>
<dbReference type="EMBL" id="SUQX01000127">
    <property type="protein sequence ID" value="TJX02240.1"/>
    <property type="molecule type" value="Genomic_DNA"/>
</dbReference>
<gene>
    <name evidence="2" type="ORF">E8M63_13265</name>
</gene>
<evidence type="ECO:0000256" key="1">
    <source>
        <dbReference type="SAM" id="Phobius"/>
    </source>
</evidence>
<reference evidence="2 3" key="1">
    <citation type="submission" date="2019-04" db="EMBL/GenBank/DDBJ databases">
        <title>The CDC panel for molecular diagnostics of ciprofloxacin resistance and its use for research and clinical development.</title>
        <authorList>
            <person name="Liu H."/>
            <person name="Tang K."/>
            <person name="Pham C."/>
            <person name="Schmerer M."/>
        </authorList>
    </citation>
    <scope>NUCLEOTIDE SEQUENCE [LARGE SCALE GENOMIC DNA]</scope>
    <source>
        <strain evidence="2 3">LRRBGS_0742</strain>
    </source>
</reference>
<evidence type="ECO:0000313" key="2">
    <source>
        <dbReference type="EMBL" id="TJX02240.1"/>
    </source>
</evidence>
<accession>A0AAX2TM13</accession>
<feature type="non-terminal residue" evidence="2">
    <location>
        <position position="1"/>
    </location>
</feature>
<dbReference type="RefSeq" id="WP_146710698.1">
    <property type="nucleotide sequence ID" value="NZ_SUQX01000127.1"/>
</dbReference>
<dbReference type="AlphaFoldDB" id="A0AAX2TM13"/>
<keyword evidence="1" id="KW-0472">Membrane</keyword>
<protein>
    <submittedName>
        <fullName evidence="2">SIR2 family protein</fullName>
    </submittedName>
</protein>
<proteinExistence type="predicted"/>
<comment type="caution">
    <text evidence="2">The sequence shown here is derived from an EMBL/GenBank/DDBJ whole genome shotgun (WGS) entry which is preliminary data.</text>
</comment>
<name>A0AAX2TM13_NEIGO</name>
<feature type="transmembrane region" description="Helical" evidence="1">
    <location>
        <begin position="36"/>
        <end position="56"/>
    </location>
</feature>